<feature type="region of interest" description="Disordered" evidence="1">
    <location>
        <begin position="286"/>
        <end position="311"/>
    </location>
</feature>
<dbReference type="OMA" id="NQHASHE"/>
<dbReference type="Proteomes" id="UP000887568">
    <property type="component" value="Unplaced"/>
</dbReference>
<feature type="region of interest" description="Disordered" evidence="1">
    <location>
        <begin position="1579"/>
        <end position="1661"/>
    </location>
</feature>
<dbReference type="EnsemblMetazoa" id="XM_038215931.1">
    <property type="protein sequence ID" value="XP_038071859.1"/>
    <property type="gene ID" value="LOC119740583"/>
</dbReference>
<feature type="region of interest" description="Disordered" evidence="1">
    <location>
        <begin position="1"/>
        <end position="38"/>
    </location>
</feature>
<feature type="compositionally biased region" description="Basic and acidic residues" evidence="1">
    <location>
        <begin position="875"/>
        <end position="901"/>
    </location>
</feature>
<evidence type="ECO:0000313" key="2">
    <source>
        <dbReference type="EnsemblMetazoa" id="XP_038071859.1"/>
    </source>
</evidence>
<feature type="region of interest" description="Disordered" evidence="1">
    <location>
        <begin position="50"/>
        <end position="99"/>
    </location>
</feature>
<evidence type="ECO:0000313" key="3">
    <source>
        <dbReference type="Proteomes" id="UP000887568"/>
    </source>
</evidence>
<proteinExistence type="predicted"/>
<feature type="compositionally biased region" description="Acidic residues" evidence="1">
    <location>
        <begin position="902"/>
        <end position="912"/>
    </location>
</feature>
<organism evidence="2 3">
    <name type="scientific">Patiria miniata</name>
    <name type="common">Bat star</name>
    <name type="synonym">Asterina miniata</name>
    <dbReference type="NCBI Taxonomy" id="46514"/>
    <lineage>
        <taxon>Eukaryota</taxon>
        <taxon>Metazoa</taxon>
        <taxon>Echinodermata</taxon>
        <taxon>Eleutherozoa</taxon>
        <taxon>Asterozoa</taxon>
        <taxon>Asteroidea</taxon>
        <taxon>Valvatacea</taxon>
        <taxon>Valvatida</taxon>
        <taxon>Asterinidae</taxon>
        <taxon>Patiria</taxon>
    </lineage>
</organism>
<feature type="compositionally biased region" description="Basic and acidic residues" evidence="1">
    <location>
        <begin position="1637"/>
        <end position="1654"/>
    </location>
</feature>
<dbReference type="EnsemblMetazoa" id="XM_038215929.1">
    <property type="protein sequence ID" value="XP_038071857.1"/>
    <property type="gene ID" value="LOC119740583"/>
</dbReference>
<feature type="region of interest" description="Disordered" evidence="1">
    <location>
        <begin position="871"/>
        <end position="915"/>
    </location>
</feature>
<dbReference type="EnsemblMetazoa" id="XM_038215930.1">
    <property type="protein sequence ID" value="XP_038071858.1"/>
    <property type="gene ID" value="LOC119740583"/>
</dbReference>
<feature type="compositionally biased region" description="Basic and acidic residues" evidence="1">
    <location>
        <begin position="674"/>
        <end position="683"/>
    </location>
</feature>
<dbReference type="RefSeq" id="XP_038071859.1">
    <property type="nucleotide sequence ID" value="XM_038215931.1"/>
</dbReference>
<dbReference type="OrthoDB" id="10072649at2759"/>
<dbReference type="RefSeq" id="XP_038071857.1">
    <property type="nucleotide sequence ID" value="XM_038215929.1"/>
</dbReference>
<protein>
    <submittedName>
        <fullName evidence="2">Uncharacterized protein</fullName>
    </submittedName>
</protein>
<feature type="compositionally biased region" description="Basic and acidic residues" evidence="1">
    <location>
        <begin position="1225"/>
        <end position="1236"/>
    </location>
</feature>
<feature type="region of interest" description="Disordered" evidence="1">
    <location>
        <begin position="1204"/>
        <end position="1485"/>
    </location>
</feature>
<name>A0A914B7B7_PATMI</name>
<feature type="compositionally biased region" description="Basic and acidic residues" evidence="1">
    <location>
        <begin position="1441"/>
        <end position="1463"/>
    </location>
</feature>
<feature type="compositionally biased region" description="Basic residues" evidence="1">
    <location>
        <begin position="1209"/>
        <end position="1224"/>
    </location>
</feature>
<reference evidence="2" key="1">
    <citation type="submission" date="2022-11" db="UniProtKB">
        <authorList>
            <consortium name="EnsemblMetazoa"/>
        </authorList>
    </citation>
    <scope>IDENTIFICATION</scope>
</reference>
<feature type="compositionally biased region" description="Basic and acidic residues" evidence="1">
    <location>
        <begin position="1589"/>
        <end position="1604"/>
    </location>
</feature>
<feature type="region of interest" description="Disordered" evidence="1">
    <location>
        <begin position="1096"/>
        <end position="1124"/>
    </location>
</feature>
<feature type="compositionally biased region" description="Low complexity" evidence="1">
    <location>
        <begin position="148"/>
        <end position="163"/>
    </location>
</feature>
<feature type="compositionally biased region" description="Polar residues" evidence="1">
    <location>
        <begin position="1096"/>
        <end position="1108"/>
    </location>
</feature>
<feature type="compositionally biased region" description="Basic and acidic residues" evidence="1">
    <location>
        <begin position="1354"/>
        <end position="1384"/>
    </location>
</feature>
<feature type="compositionally biased region" description="Polar residues" evidence="1">
    <location>
        <begin position="1427"/>
        <end position="1439"/>
    </location>
</feature>
<feature type="compositionally biased region" description="Polar residues" evidence="1">
    <location>
        <begin position="51"/>
        <end position="62"/>
    </location>
</feature>
<feature type="compositionally biased region" description="Basic and acidic residues" evidence="1">
    <location>
        <begin position="1411"/>
        <end position="1425"/>
    </location>
</feature>
<keyword evidence="3" id="KW-1185">Reference proteome</keyword>
<feature type="compositionally biased region" description="Polar residues" evidence="1">
    <location>
        <begin position="291"/>
        <end position="309"/>
    </location>
</feature>
<feature type="compositionally biased region" description="Basic and acidic residues" evidence="1">
    <location>
        <begin position="1256"/>
        <end position="1268"/>
    </location>
</feature>
<feature type="compositionally biased region" description="Polar residues" evidence="1">
    <location>
        <begin position="1386"/>
        <end position="1410"/>
    </location>
</feature>
<feature type="region of interest" description="Disordered" evidence="1">
    <location>
        <begin position="379"/>
        <end position="515"/>
    </location>
</feature>
<feature type="region of interest" description="Disordered" evidence="1">
    <location>
        <begin position="674"/>
        <end position="732"/>
    </location>
</feature>
<sequence length="1748" mass="195591">MSSESDGEGSSRGWTLVDKHGHTEVSEDSSGSSSDFVDLGEDSVRYHHVSRSTSVIDITPGNSASSSSLSSSSLPANFRAHGGASGSREDPQNSVSSDVNTVPTVLPGPSVIPEVAEIFHGDGALRPLSYLTSQEGCREENIPAANRQSSDLGSSASSSASTLTGSQSPLLLASYSNGVASAGDQVEGAGTHSESPANILTSGNLDRINDAEPDALGDQMSYDALDNISVDSIEVLSMPSEESHFLEDGATMGGCGDMIQGRTEEAEDDQKLDVVPALLSMAAVSPETEMNPHQVNESQLSSGNEGSDTSEFERIDPEMVPAVDEGENQTIDAAEEGKMDVAGARPTEELEDEPLSDVSFLRPPYQPRNFLEMPSCESEDVHNSFLQSSVPSPPVNPNMPASPASHMHPWSGQSASSIQPFPFDHLPAGRIGLRHRASSGDSSAGLQLKPPGRFGLPHQRSNSSSDEGFELIRRPRVRDDDEVSTVSSSSSDLSGFVNVRQRRGPPLSRSVSQRHSDFDDTLDSVSNFTDISEDCLPANMMIQSQKSGVRQYRHRRDEGLNTRLDWLVAMVLLAGLALGIGHFIGSTQEMAHQHSINTGQVQRLRELQDDLVTCLDRSSGIDSRITTEKSSPALQAVKLLEGLNSKMKEEGLDTSHLLEQQVGDKVVKVAADSDLHPTERTESGEEALSGSGVSSDEKSAYKNAMETQPSSRIHSTDDNLEDSNDSLDVTEPENFHRADDKALLGFNEQAMLDKLSPDHHVMSSDEEFKILVDAPVVSVESKKLVLDMDVAGRVEDLKEAAKETPDDTSSEGKKMEDLQLQVKDVDQQFVGDDSIEYGPEKRPKSFEYYDEKIESLEEKMEELMQTAQHWQEMFEESKKEESSGEAESQKKDKESSGKDQGDQDSTEKDDDPVAGIGGTLQSLWSDWLGTDHGKAILHYLNQTQVQSVLLSEAFIRELDSLKALPDSEQVQAILNNTKLLAKHLGKEVESVTGYLKNQSAKLVKENNITAENMGEKAGNAWMKLKNVTSDVVDYNQKVLSMFSEQLVDTLHSVENISSEFIAEQNLSMSRVTNMAEQAWGTVKNYSSIVTETILNKTSESMKTSPQSESVDDPETEPNEKIQGGFGEKLRGAWDTVRNYSSNFTSKQNLSISGLREQVKAAWGKVKNTSAQVMEDISESNLAGKLKDGATKLGEKVGTTIKSVKEKIKGLHSRKGHHGKKKHHHDHSERHRQAERGNKKKNKKPKDRKRHEKHKDKKDYSSGRSDKKDTHKQHNKHQRNHQRHTNDKRHRSSKDHIINPGKRGKTYHQKQFSVPSRWHHRHQQYDESDTENIHSTSDLPSERDQDYLNSAPSRPHWDRPSHGKAESVEDGDQKQDATDLKREPSLQKYQQNSVPSRQQMKVSHDAGTQDQPKSENSRPNIPEKKQTQPKSVPSRQQMWSTDDVRNQQRAYRSEQEVLKDEKMTSIKHGCPPQRDGLGSSEDGESDTVSNWEELFDCIDMHCKGNEKCMHSQRRDAARLYSELLDYQVWLKERNLRKDVRELKEFLEELGEFLSETDSDDKDLDELKDEFGEMVQDMEEGALKRQQKQGKYRDHKAYQSDKDQDTQRQGGRAIINEPDEVENSTVVIDLKTLPQKQDSSSDTRSHHPTENTEKRKYAGRGFQSSGDENDWYLRRAEVRAEQRKSHHWMGDEKHKDTPNWYLHWVQGRINGRTGVTVWDMYEWIKERYMLREELRRHDIEDHTNWFLRRP</sequence>
<feature type="compositionally biased region" description="Basic residues" evidence="1">
    <location>
        <begin position="1269"/>
        <end position="1292"/>
    </location>
</feature>
<feature type="compositionally biased region" description="Acidic residues" evidence="1">
    <location>
        <begin position="718"/>
        <end position="731"/>
    </location>
</feature>
<feature type="region of interest" description="Disordered" evidence="1">
    <location>
        <begin position="143"/>
        <end position="163"/>
    </location>
</feature>
<dbReference type="RefSeq" id="XP_038071858.1">
    <property type="nucleotide sequence ID" value="XM_038215930.1"/>
</dbReference>
<feature type="compositionally biased region" description="Basic and acidic residues" evidence="1">
    <location>
        <begin position="470"/>
        <end position="479"/>
    </location>
</feature>
<accession>A0A914B7B7</accession>
<feature type="compositionally biased region" description="Low complexity" evidence="1">
    <location>
        <begin position="484"/>
        <end position="499"/>
    </location>
</feature>
<evidence type="ECO:0000256" key="1">
    <source>
        <dbReference type="SAM" id="MobiDB-lite"/>
    </source>
</evidence>
<feature type="compositionally biased region" description="Basic residues" evidence="1">
    <location>
        <begin position="1237"/>
        <end position="1255"/>
    </location>
</feature>
<dbReference type="GeneID" id="119740583"/>
<feature type="compositionally biased region" description="Low complexity" evidence="1">
    <location>
        <begin position="63"/>
        <end position="74"/>
    </location>
</feature>